<comment type="caution">
    <text evidence="1">The sequence shown here is derived from an EMBL/GenBank/DDBJ whole genome shotgun (WGS) entry which is preliminary data.</text>
</comment>
<evidence type="ECO:0000313" key="2">
    <source>
        <dbReference type="Proteomes" id="UP001230649"/>
    </source>
</evidence>
<organism evidence="1 2">
    <name type="scientific">Naganishia adeliensis</name>
    <dbReference type="NCBI Taxonomy" id="92952"/>
    <lineage>
        <taxon>Eukaryota</taxon>
        <taxon>Fungi</taxon>
        <taxon>Dikarya</taxon>
        <taxon>Basidiomycota</taxon>
        <taxon>Agaricomycotina</taxon>
        <taxon>Tremellomycetes</taxon>
        <taxon>Filobasidiales</taxon>
        <taxon>Filobasidiaceae</taxon>
        <taxon>Naganishia</taxon>
    </lineage>
</organism>
<evidence type="ECO:0000313" key="1">
    <source>
        <dbReference type="EMBL" id="KAJ9114846.1"/>
    </source>
</evidence>
<dbReference type="Proteomes" id="UP001230649">
    <property type="component" value="Unassembled WGS sequence"/>
</dbReference>
<accession>A0ACC2WTU6</accession>
<name>A0ACC2WTU6_9TREE</name>
<reference evidence="1" key="1">
    <citation type="submission" date="2023-04" db="EMBL/GenBank/DDBJ databases">
        <title>Draft Genome sequencing of Naganishia species isolated from polar environments using Oxford Nanopore Technology.</title>
        <authorList>
            <person name="Leo P."/>
            <person name="Venkateswaran K."/>
        </authorList>
    </citation>
    <scope>NUCLEOTIDE SEQUENCE</scope>
    <source>
        <strain evidence="1">MNA-CCFEE 5262</strain>
    </source>
</reference>
<proteinExistence type="predicted"/>
<keyword evidence="2" id="KW-1185">Reference proteome</keyword>
<sequence>MPTALVTVGSTLFPDLIAAFDPSGAVFQALEEGHFDKLLIQYGNGTPPPTPSATGKLQVDAFPFSDGIDRLIGESELVISHAGSGSILTALRAGRKLIVVPNTSLMDNHQAELALALEKGNYLYVSTPETLAITIKSVTSTSPTTAAAPLQRFPPFQPERFRNLVDTHMGYIS</sequence>
<gene>
    <name evidence="1" type="ORF">QFC20_001217</name>
</gene>
<dbReference type="EMBL" id="JASBWS010000007">
    <property type="protein sequence ID" value="KAJ9114846.1"/>
    <property type="molecule type" value="Genomic_DNA"/>
</dbReference>
<protein>
    <submittedName>
        <fullName evidence="1">Uncharacterized protein</fullName>
    </submittedName>
</protein>